<dbReference type="AlphaFoldDB" id="A0A0D9NHQ7"/>
<evidence type="ECO:0000313" key="3">
    <source>
        <dbReference type="Proteomes" id="UP000054544"/>
    </source>
</evidence>
<dbReference type="Proteomes" id="UP000054544">
    <property type="component" value="Unassembled WGS sequence"/>
</dbReference>
<dbReference type="EMBL" id="KE384810">
    <property type="protein sequence ID" value="KJK73527.1"/>
    <property type="molecule type" value="Genomic_DNA"/>
</dbReference>
<accession>A0A0D9NHQ7</accession>
<feature type="region of interest" description="Disordered" evidence="1">
    <location>
        <begin position="39"/>
        <end position="61"/>
    </location>
</feature>
<sequence>MVLPCIHTEILGSGSCETDEAATSDCPTGVDKLRETMRSLEQDRRSMLLKSSVNDRQHERD</sequence>
<protein>
    <submittedName>
        <fullName evidence="2">Uncharacterized protein</fullName>
    </submittedName>
</protein>
<gene>
    <name evidence="2" type="ORF">H634G_11228</name>
</gene>
<keyword evidence="3" id="KW-1185">Reference proteome</keyword>
<organism evidence="2 3">
    <name type="scientific">Metarhizium anisopliae BRIP 53293</name>
    <dbReference type="NCBI Taxonomy" id="1291518"/>
    <lineage>
        <taxon>Eukaryota</taxon>
        <taxon>Fungi</taxon>
        <taxon>Dikarya</taxon>
        <taxon>Ascomycota</taxon>
        <taxon>Pezizomycotina</taxon>
        <taxon>Sordariomycetes</taxon>
        <taxon>Hypocreomycetidae</taxon>
        <taxon>Hypocreales</taxon>
        <taxon>Clavicipitaceae</taxon>
        <taxon>Metarhizium</taxon>
    </lineage>
</organism>
<evidence type="ECO:0000256" key="1">
    <source>
        <dbReference type="SAM" id="MobiDB-lite"/>
    </source>
</evidence>
<name>A0A0D9NHQ7_METAN</name>
<evidence type="ECO:0000313" key="2">
    <source>
        <dbReference type="EMBL" id="KJK73527.1"/>
    </source>
</evidence>
<proteinExistence type="predicted"/>
<reference evidence="3" key="1">
    <citation type="journal article" date="2014" name="BMC Genomics">
        <title>The genome sequence of the biocontrol fungus Metarhizium anisopliae and comparative genomics of Metarhizium species.</title>
        <authorList>
            <person name="Pattemore J.A."/>
            <person name="Hane J.K."/>
            <person name="Williams A.H."/>
            <person name="Wilson B.A."/>
            <person name="Stodart B.J."/>
            <person name="Ash G.J."/>
        </authorList>
    </citation>
    <scope>NUCLEOTIDE SEQUENCE [LARGE SCALE GENOMIC DNA]</scope>
    <source>
        <strain evidence="3">BRIP 53293</strain>
    </source>
</reference>